<proteinExistence type="predicted"/>
<evidence type="ECO:0000313" key="8">
    <source>
        <dbReference type="Proteomes" id="UP000199120"/>
    </source>
</evidence>
<evidence type="ECO:0000256" key="2">
    <source>
        <dbReference type="ARBA" id="ARBA00023015"/>
    </source>
</evidence>
<accession>A0A1H7PR86</accession>
<evidence type="ECO:0000259" key="6">
    <source>
        <dbReference type="PROSITE" id="PS50977"/>
    </source>
</evidence>
<evidence type="ECO:0000256" key="4">
    <source>
        <dbReference type="ARBA" id="ARBA00023163"/>
    </source>
</evidence>
<dbReference type="SUPFAM" id="SSF48498">
    <property type="entry name" value="Tetracyclin repressor-like, C-terminal domain"/>
    <property type="match status" value="1"/>
</dbReference>
<dbReference type="InterPro" id="IPR036271">
    <property type="entry name" value="Tet_transcr_reg_TetR-rel_C_sf"/>
</dbReference>
<dbReference type="STRING" id="416943.SAMN05445871_0883"/>
<dbReference type="InterPro" id="IPR009057">
    <property type="entry name" value="Homeodomain-like_sf"/>
</dbReference>
<dbReference type="OrthoDB" id="5816932at2"/>
<organism evidence="7 8">
    <name type="scientific">Paraburkholderia caballeronis</name>
    <dbReference type="NCBI Taxonomy" id="416943"/>
    <lineage>
        <taxon>Bacteria</taxon>
        <taxon>Pseudomonadati</taxon>
        <taxon>Pseudomonadota</taxon>
        <taxon>Betaproteobacteria</taxon>
        <taxon>Burkholderiales</taxon>
        <taxon>Burkholderiaceae</taxon>
        <taxon>Paraburkholderia</taxon>
    </lineage>
</organism>
<dbReference type="Pfam" id="PF00440">
    <property type="entry name" value="TetR_N"/>
    <property type="match status" value="1"/>
</dbReference>
<dbReference type="GO" id="GO:0003700">
    <property type="term" value="F:DNA-binding transcription factor activity"/>
    <property type="evidence" value="ECO:0007669"/>
    <property type="project" value="TreeGrafter"/>
</dbReference>
<dbReference type="EMBL" id="FOAJ01000007">
    <property type="protein sequence ID" value="SEL38293.1"/>
    <property type="molecule type" value="Genomic_DNA"/>
</dbReference>
<keyword evidence="4" id="KW-0804">Transcription</keyword>
<dbReference type="SUPFAM" id="SSF46689">
    <property type="entry name" value="Homeodomain-like"/>
    <property type="match status" value="1"/>
</dbReference>
<reference evidence="8" key="1">
    <citation type="submission" date="2016-10" db="EMBL/GenBank/DDBJ databases">
        <authorList>
            <person name="Varghese N."/>
            <person name="Submissions S."/>
        </authorList>
    </citation>
    <scope>NUCLEOTIDE SEQUENCE [LARGE SCALE GENOMIC DNA]</scope>
    <source>
        <strain evidence="8">LMG 26416</strain>
    </source>
</reference>
<dbReference type="PRINTS" id="PR00455">
    <property type="entry name" value="HTHTETR"/>
</dbReference>
<dbReference type="InterPro" id="IPR001647">
    <property type="entry name" value="HTH_TetR"/>
</dbReference>
<dbReference type="PANTHER" id="PTHR30055">
    <property type="entry name" value="HTH-TYPE TRANSCRIPTIONAL REGULATOR RUTR"/>
    <property type="match status" value="1"/>
</dbReference>
<dbReference type="PANTHER" id="PTHR30055:SF240">
    <property type="entry name" value="HTH-TYPE TRANSCRIPTIONAL REGULATOR ACRR"/>
    <property type="match status" value="1"/>
</dbReference>
<dbReference type="InterPro" id="IPR050109">
    <property type="entry name" value="HTH-type_TetR-like_transc_reg"/>
</dbReference>
<evidence type="ECO:0000256" key="3">
    <source>
        <dbReference type="ARBA" id="ARBA00023125"/>
    </source>
</evidence>
<evidence type="ECO:0000256" key="5">
    <source>
        <dbReference type="PROSITE-ProRule" id="PRU00335"/>
    </source>
</evidence>
<dbReference type="GO" id="GO:0000976">
    <property type="term" value="F:transcription cis-regulatory region binding"/>
    <property type="evidence" value="ECO:0007669"/>
    <property type="project" value="TreeGrafter"/>
</dbReference>
<gene>
    <name evidence="7" type="ORF">SAMN05192542_107119</name>
</gene>
<keyword evidence="1" id="KW-0678">Repressor</keyword>
<dbReference type="InterPro" id="IPR013572">
    <property type="entry name" value="Tscrpt_reg_MAATS_C"/>
</dbReference>
<keyword evidence="8" id="KW-1185">Reference proteome</keyword>
<keyword evidence="2" id="KW-0805">Transcription regulation</keyword>
<feature type="DNA-binding region" description="H-T-H motif" evidence="5">
    <location>
        <begin position="33"/>
        <end position="52"/>
    </location>
</feature>
<dbReference type="PROSITE" id="PS50977">
    <property type="entry name" value="HTH_TETR_2"/>
    <property type="match status" value="1"/>
</dbReference>
<dbReference type="Gene3D" id="1.10.357.10">
    <property type="entry name" value="Tetracycline Repressor, domain 2"/>
    <property type="match status" value="1"/>
</dbReference>
<evidence type="ECO:0000313" key="7">
    <source>
        <dbReference type="EMBL" id="SEL38293.1"/>
    </source>
</evidence>
<feature type="domain" description="HTH tetR-type" evidence="6">
    <location>
        <begin position="10"/>
        <end position="70"/>
    </location>
</feature>
<dbReference type="InterPro" id="IPR023772">
    <property type="entry name" value="DNA-bd_HTH_TetR-type_CS"/>
</dbReference>
<dbReference type="Proteomes" id="UP000199120">
    <property type="component" value="Unassembled WGS sequence"/>
</dbReference>
<dbReference type="FunFam" id="1.10.357.10:FF:000003">
    <property type="entry name" value="HTH-type transcriptional regulator AcrR"/>
    <property type="match status" value="1"/>
</dbReference>
<dbReference type="Pfam" id="PF08361">
    <property type="entry name" value="TetR_C_2"/>
    <property type="match status" value="1"/>
</dbReference>
<dbReference type="RefSeq" id="WP_090542570.1">
    <property type="nucleotide sequence ID" value="NZ_FNSR01000001.1"/>
</dbReference>
<name>A0A1H7PR86_9BURK</name>
<dbReference type="GO" id="GO:0045892">
    <property type="term" value="P:negative regulation of DNA-templated transcription"/>
    <property type="evidence" value="ECO:0007669"/>
    <property type="project" value="UniProtKB-ARBA"/>
</dbReference>
<protein>
    <submittedName>
        <fullName evidence="7">Transcriptional regulator, TetR family</fullName>
    </submittedName>
</protein>
<dbReference type="PROSITE" id="PS01081">
    <property type="entry name" value="HTH_TETR_1"/>
    <property type="match status" value="1"/>
</dbReference>
<evidence type="ECO:0000256" key="1">
    <source>
        <dbReference type="ARBA" id="ARBA00022491"/>
    </source>
</evidence>
<keyword evidence="3 5" id="KW-0238">DNA-binding</keyword>
<sequence>MVRRTKEEAQETRNGILDAAERLFYDKGVSRTSLADIAHAAGVTRGAIYWHFANKGDLFTAMFDRVLLPLDELKAASVDPNEIDPLGRIREMCTLCLRNTATDARRRRVFDILFLKCEFVEEMGPVMTRHQSNMREGLGKLEEGLRNAISKHQLPADLDPARAARVVHSFIGGALRDMAILPDLFDVAAGAEAAVDALLDALRFSPALRNGNEAPTR</sequence>
<dbReference type="AlphaFoldDB" id="A0A1H7PR86"/>